<keyword evidence="2" id="KW-0238">DNA-binding</keyword>
<organism evidence="2 3">
    <name type="scientific">Anaerostipes butyraticus</name>
    <dbReference type="NCBI Taxonomy" id="645466"/>
    <lineage>
        <taxon>Bacteria</taxon>
        <taxon>Bacillati</taxon>
        <taxon>Bacillota</taxon>
        <taxon>Clostridia</taxon>
        <taxon>Lachnospirales</taxon>
        <taxon>Lachnospiraceae</taxon>
        <taxon>Anaerostipes</taxon>
    </lineage>
</organism>
<dbReference type="AlphaFoldDB" id="A0A916VCM5"/>
<dbReference type="PROSITE" id="PS50042">
    <property type="entry name" value="CNMP_BINDING_3"/>
    <property type="match status" value="1"/>
</dbReference>
<feature type="domain" description="Cyclic nucleotide-binding" evidence="1">
    <location>
        <begin position="1"/>
        <end position="41"/>
    </location>
</feature>
<dbReference type="InterPro" id="IPR014710">
    <property type="entry name" value="RmlC-like_jellyroll"/>
</dbReference>
<proteinExistence type="predicted"/>
<dbReference type="SUPFAM" id="SSF51206">
    <property type="entry name" value="cAMP-binding domain-like"/>
    <property type="match status" value="1"/>
</dbReference>
<reference evidence="2" key="1">
    <citation type="submission" date="2020-06" db="EMBL/GenBank/DDBJ databases">
        <title>Characterization of fructooligosaccharide metabolism and fructooligosaccharide-degrading enzymes in human commensal butyrate producers.</title>
        <authorList>
            <person name="Tanno H."/>
            <person name="Fujii T."/>
            <person name="Hirano K."/>
            <person name="Maeno S."/>
            <person name="Tonozuka T."/>
            <person name="Sakamoto M."/>
            <person name="Ohkuma M."/>
            <person name="Tochio T."/>
            <person name="Endo A."/>
        </authorList>
    </citation>
    <scope>NUCLEOTIDE SEQUENCE</scope>
    <source>
        <strain evidence="2">JCM 17466</strain>
    </source>
</reference>
<gene>
    <name evidence="2" type="ORF">ANBU17_06090</name>
</gene>
<dbReference type="InterPro" id="IPR018490">
    <property type="entry name" value="cNMP-bd_dom_sf"/>
</dbReference>
<comment type="caution">
    <text evidence="2">The sequence shown here is derived from an EMBL/GenBank/DDBJ whole genome shotgun (WGS) entry which is preliminary data.</text>
</comment>
<evidence type="ECO:0000313" key="2">
    <source>
        <dbReference type="EMBL" id="GFO84262.1"/>
    </source>
</evidence>
<sequence>MKDEGLIQRISSATEHRYLKKGEFVVRIGETLSDVYFLETGIARGYLLDAGGKDVTDCFSFQCGNAVMPFCQMETDIPSSMAIEMLEDGSFFCVPISEVMELQKSYHEVTLFYNRLLIKALNEHWRLKQILNQYTAIQRYQWFLQEYPDLINRVSNKHIASFIGMTPVTLSRLRRTLREDRKK</sequence>
<evidence type="ECO:0000313" key="3">
    <source>
        <dbReference type="Proteomes" id="UP000613208"/>
    </source>
</evidence>
<dbReference type="Gene3D" id="2.60.120.10">
    <property type="entry name" value="Jelly Rolls"/>
    <property type="match status" value="1"/>
</dbReference>
<protein>
    <submittedName>
        <fullName evidence="2">DNA-binding protein</fullName>
    </submittedName>
</protein>
<dbReference type="CDD" id="cd00038">
    <property type="entry name" value="CAP_ED"/>
    <property type="match status" value="1"/>
</dbReference>
<dbReference type="InterPro" id="IPR000595">
    <property type="entry name" value="cNMP-bd_dom"/>
</dbReference>
<dbReference type="GO" id="GO:0003677">
    <property type="term" value="F:DNA binding"/>
    <property type="evidence" value="ECO:0007669"/>
    <property type="project" value="UniProtKB-KW"/>
</dbReference>
<dbReference type="Proteomes" id="UP000613208">
    <property type="component" value="Unassembled WGS sequence"/>
</dbReference>
<name>A0A916VCM5_9FIRM</name>
<dbReference type="EMBL" id="BLYI01000013">
    <property type="protein sequence ID" value="GFO84262.1"/>
    <property type="molecule type" value="Genomic_DNA"/>
</dbReference>
<evidence type="ECO:0000259" key="1">
    <source>
        <dbReference type="PROSITE" id="PS50042"/>
    </source>
</evidence>
<keyword evidence="3" id="KW-1185">Reference proteome</keyword>
<dbReference type="RefSeq" id="WP_201310011.1">
    <property type="nucleotide sequence ID" value="NZ_BLYI01000013.1"/>
</dbReference>
<accession>A0A916VCM5</accession>